<evidence type="ECO:0000313" key="1">
    <source>
        <dbReference type="EMBL" id="EEU41626.1"/>
    </source>
</evidence>
<proteinExistence type="predicted"/>
<dbReference type="RefSeq" id="XP_003047339.1">
    <property type="nucleotide sequence ID" value="XM_003047293.1"/>
</dbReference>
<dbReference type="InParanoid" id="C7Z3B0"/>
<accession>C7Z3B0</accession>
<organism evidence="1 2">
    <name type="scientific">Fusarium vanettenii (strain ATCC MYA-4622 / CBS 123669 / FGSC 9596 / NRRL 45880 / 77-13-4)</name>
    <name type="common">Fusarium solani subsp. pisi</name>
    <dbReference type="NCBI Taxonomy" id="660122"/>
    <lineage>
        <taxon>Eukaryota</taxon>
        <taxon>Fungi</taxon>
        <taxon>Dikarya</taxon>
        <taxon>Ascomycota</taxon>
        <taxon>Pezizomycotina</taxon>
        <taxon>Sordariomycetes</taxon>
        <taxon>Hypocreomycetidae</taxon>
        <taxon>Hypocreales</taxon>
        <taxon>Nectriaceae</taxon>
        <taxon>Fusarium</taxon>
        <taxon>Fusarium solani species complex</taxon>
        <taxon>Fusarium vanettenii</taxon>
    </lineage>
</organism>
<dbReference type="OrthoDB" id="4977986at2759"/>
<dbReference type="OMA" id="IVFHINA"/>
<dbReference type="VEuPathDB" id="FungiDB:NECHADRAFT_87885"/>
<dbReference type="EMBL" id="GG698907">
    <property type="protein sequence ID" value="EEU41626.1"/>
    <property type="molecule type" value="Genomic_DNA"/>
</dbReference>
<dbReference type="Gene3D" id="2.120.10.70">
    <property type="entry name" value="Fucose-specific lectin"/>
    <property type="match status" value="1"/>
</dbReference>
<dbReference type="Proteomes" id="UP000005206">
    <property type="component" value="Chromosome 12"/>
</dbReference>
<gene>
    <name evidence="1" type="ORF">NECHADRAFT_87885</name>
</gene>
<evidence type="ECO:0000313" key="2">
    <source>
        <dbReference type="Proteomes" id="UP000005206"/>
    </source>
</evidence>
<dbReference type="eggNOG" id="ENOG502RF0G">
    <property type="taxonomic scope" value="Eukaryota"/>
</dbReference>
<name>C7Z3B0_FUSV7</name>
<dbReference type="HOGENOM" id="CLU_128843_0_0_1"/>
<evidence type="ECO:0008006" key="3">
    <source>
        <dbReference type="Google" id="ProtNLM"/>
    </source>
</evidence>
<dbReference type="AlphaFoldDB" id="C7Z3B0"/>
<dbReference type="GeneID" id="9676330"/>
<protein>
    <recommendedName>
        <fullName evidence="3">Fucose-specific lectin</fullName>
    </recommendedName>
</protein>
<sequence length="179" mass="20445">MTDTLQDVTAVVTEVTNQDIVFHVTRDFKISYWSSKTSDETQGEQYNSENLKINGNPIIVNSSLPILAAVAYKNPNTKEDEVRVYYVGEKSLTLREIRRTGKGKWYDGQVFNQQSYDIAQNSGLTANVVAVNKGSCDDNPRKEWQLKVYYQRKTDILNVVYNVLNQSGENWSTRYGVNE</sequence>
<reference evidence="1 2" key="1">
    <citation type="journal article" date="2009" name="PLoS Genet.">
        <title>The genome of Nectria haematococca: contribution of supernumerary chromosomes to gene expansion.</title>
        <authorList>
            <person name="Coleman J.J."/>
            <person name="Rounsley S.D."/>
            <person name="Rodriguez-Carres M."/>
            <person name="Kuo A."/>
            <person name="Wasmann C.C."/>
            <person name="Grimwood J."/>
            <person name="Schmutz J."/>
            <person name="Taga M."/>
            <person name="White G.J."/>
            <person name="Zhou S."/>
            <person name="Schwartz D.C."/>
            <person name="Freitag M."/>
            <person name="Ma L.J."/>
            <person name="Danchin E.G."/>
            <person name="Henrissat B."/>
            <person name="Coutinho P.M."/>
            <person name="Nelson D.R."/>
            <person name="Straney D."/>
            <person name="Napoli C.A."/>
            <person name="Barker B.M."/>
            <person name="Gribskov M."/>
            <person name="Rep M."/>
            <person name="Kroken S."/>
            <person name="Molnar I."/>
            <person name="Rensing C."/>
            <person name="Kennell J.C."/>
            <person name="Zamora J."/>
            <person name="Farman M.L."/>
            <person name="Selker E.U."/>
            <person name="Salamov A."/>
            <person name="Shapiro H."/>
            <person name="Pangilinan J."/>
            <person name="Lindquist E."/>
            <person name="Lamers C."/>
            <person name="Grigoriev I.V."/>
            <person name="Geiser D.M."/>
            <person name="Covert S.F."/>
            <person name="Temporini E."/>
            <person name="Vanetten H.D."/>
        </authorList>
    </citation>
    <scope>NUCLEOTIDE SEQUENCE [LARGE SCALE GENOMIC DNA]</scope>
    <source>
        <strain evidence="2">ATCC MYA-4622 / CBS 123669 / FGSC 9596 / NRRL 45880 / 77-13-4</strain>
    </source>
</reference>
<dbReference type="KEGG" id="nhe:NECHADRAFT_87885"/>
<keyword evidence="2" id="KW-1185">Reference proteome</keyword>